<dbReference type="InterPro" id="IPR018357">
    <property type="entry name" value="Hexapep_transf_CS"/>
</dbReference>
<evidence type="ECO:0000256" key="2">
    <source>
        <dbReference type="ARBA" id="ARBA00022679"/>
    </source>
</evidence>
<keyword evidence="3" id="KW-0677">Repeat</keyword>
<dbReference type="InterPro" id="IPR011004">
    <property type="entry name" value="Trimer_LpxA-like_sf"/>
</dbReference>
<keyword evidence="4" id="KW-0012">Acyltransferase</keyword>
<keyword evidence="2 6" id="KW-0808">Transferase</keyword>
<sequence>MLYVNGLSQVCARGWGVGDVMVFNAAEPGLIERRRIARDLCHSISIASGERDELYQALFGKVGQGFELWGTVFCEFGWNIKIGSQVFINTNGVFLDAFDIDIGNHVFIGPSVGIYTSNHDQNPQRRREYVESGAPVVIEDDVWIGGGAILLPGVKVGKGSIVGAGAVVARSVPAYSKVLGARSQVYPLNMEG</sequence>
<dbReference type="PANTHER" id="PTHR23416">
    <property type="entry name" value="SIALIC ACID SYNTHASE-RELATED"/>
    <property type="match status" value="1"/>
</dbReference>
<dbReference type="InterPro" id="IPR051159">
    <property type="entry name" value="Hexapeptide_acetyltransf"/>
</dbReference>
<dbReference type="SUPFAM" id="SSF51161">
    <property type="entry name" value="Trimeric LpxA-like enzymes"/>
    <property type="match status" value="1"/>
</dbReference>
<dbReference type="Proteomes" id="UP000252038">
    <property type="component" value="Chromosome"/>
</dbReference>
<dbReference type="Pfam" id="PF12464">
    <property type="entry name" value="Mac"/>
    <property type="match status" value="1"/>
</dbReference>
<evidence type="ECO:0000256" key="4">
    <source>
        <dbReference type="ARBA" id="ARBA00023315"/>
    </source>
</evidence>
<comment type="similarity">
    <text evidence="1">Belongs to the transferase hexapeptide repeat family.</text>
</comment>
<proteinExistence type="inferred from homology"/>
<dbReference type="GO" id="GO:0008374">
    <property type="term" value="F:O-acyltransferase activity"/>
    <property type="evidence" value="ECO:0007669"/>
    <property type="project" value="TreeGrafter"/>
</dbReference>
<evidence type="ECO:0000259" key="5">
    <source>
        <dbReference type="Pfam" id="PF12464"/>
    </source>
</evidence>
<dbReference type="PANTHER" id="PTHR23416:SF23">
    <property type="entry name" value="ACETYLTRANSFERASE C18B11.09C-RELATED"/>
    <property type="match status" value="1"/>
</dbReference>
<accession>A0A344UCS6</accession>
<reference evidence="6 7" key="1">
    <citation type="submission" date="2018-05" db="EMBL/GenBank/DDBJ databases">
        <title>Genome sequencing, assembly and analysis of the novel insecticidal bacterium, Chromobacterium phragmitis.</title>
        <authorList>
            <person name="Sparks M.E."/>
            <person name="Blackburn M.B."/>
            <person name="Gundersen-Rindal D.E."/>
        </authorList>
    </citation>
    <scope>NUCLEOTIDE SEQUENCE [LARGE SCALE GENOMIC DNA]</scope>
    <source>
        <strain evidence="6">IIBBL 274-1</strain>
    </source>
</reference>
<dbReference type="CDD" id="cd03357">
    <property type="entry name" value="LbH_MAT_GAT"/>
    <property type="match status" value="1"/>
</dbReference>
<evidence type="ECO:0000256" key="3">
    <source>
        <dbReference type="ARBA" id="ARBA00022737"/>
    </source>
</evidence>
<dbReference type="Gene3D" id="2.160.10.10">
    <property type="entry name" value="Hexapeptide repeat proteins"/>
    <property type="match status" value="1"/>
</dbReference>
<dbReference type="PROSITE" id="PS00101">
    <property type="entry name" value="HEXAPEP_TRANSFERASES"/>
    <property type="match status" value="1"/>
</dbReference>
<dbReference type="AlphaFoldDB" id="A0A344UCS6"/>
<gene>
    <name evidence="6" type="ORF">DK843_01355</name>
</gene>
<evidence type="ECO:0000256" key="1">
    <source>
        <dbReference type="ARBA" id="ARBA00007274"/>
    </source>
</evidence>
<name>A0A344UCS6_9NEIS</name>
<protein>
    <submittedName>
        <fullName evidence="6">Maltose acetyltransferase</fullName>
    </submittedName>
</protein>
<evidence type="ECO:0000313" key="7">
    <source>
        <dbReference type="Proteomes" id="UP000252038"/>
    </source>
</evidence>
<organism evidence="6 7">
    <name type="scientific">Chromobacterium phragmitis</name>
    <dbReference type="NCBI Taxonomy" id="2202141"/>
    <lineage>
        <taxon>Bacteria</taxon>
        <taxon>Pseudomonadati</taxon>
        <taxon>Pseudomonadota</taxon>
        <taxon>Betaproteobacteria</taxon>
        <taxon>Neisseriales</taxon>
        <taxon>Chromobacteriaceae</taxon>
        <taxon>Chromobacterium</taxon>
    </lineage>
</organism>
<feature type="domain" description="Maltose/galactoside acetyltransferase" evidence="5">
    <location>
        <begin position="21"/>
        <end position="63"/>
    </location>
</feature>
<evidence type="ECO:0000313" key="6">
    <source>
        <dbReference type="EMBL" id="AXE33074.1"/>
    </source>
</evidence>
<dbReference type="Pfam" id="PF00132">
    <property type="entry name" value="Hexapep"/>
    <property type="match status" value="1"/>
</dbReference>
<dbReference type="GO" id="GO:0005829">
    <property type="term" value="C:cytosol"/>
    <property type="evidence" value="ECO:0007669"/>
    <property type="project" value="TreeGrafter"/>
</dbReference>
<dbReference type="KEGG" id="chrb:DK843_01355"/>
<dbReference type="InterPro" id="IPR001451">
    <property type="entry name" value="Hexapep"/>
</dbReference>
<dbReference type="EMBL" id="CP029554">
    <property type="protein sequence ID" value="AXE33074.1"/>
    <property type="molecule type" value="Genomic_DNA"/>
</dbReference>
<dbReference type="InterPro" id="IPR024688">
    <property type="entry name" value="Mac_dom"/>
</dbReference>